<dbReference type="InterPro" id="IPR007055">
    <property type="entry name" value="BON_dom"/>
</dbReference>
<dbReference type="Proteomes" id="UP001501323">
    <property type="component" value="Unassembled WGS sequence"/>
</dbReference>
<sequence length="114" mass="11586">MQNKTSSTLTLVALSVSLAACTTKPVTVETPGPGQATIPVPVPATPDIRLTNQVRANLEGGLGSDASGIDIRVEEGDVYLTGSVATKALHDKAVAIARGTANVKSVVHTGLVVK</sequence>
<organism evidence="3 4">
    <name type="scientific">Luteimonas vadosa</name>
    <dbReference type="NCBI Taxonomy" id="1165507"/>
    <lineage>
        <taxon>Bacteria</taxon>
        <taxon>Pseudomonadati</taxon>
        <taxon>Pseudomonadota</taxon>
        <taxon>Gammaproteobacteria</taxon>
        <taxon>Lysobacterales</taxon>
        <taxon>Lysobacteraceae</taxon>
        <taxon>Luteimonas</taxon>
    </lineage>
</organism>
<protein>
    <recommendedName>
        <fullName evidence="2">BON domain-containing protein</fullName>
    </recommendedName>
</protein>
<feature type="domain" description="BON" evidence="2">
    <location>
        <begin position="46"/>
        <end position="114"/>
    </location>
</feature>
<dbReference type="EMBL" id="BAABJY010000001">
    <property type="protein sequence ID" value="GAA4858711.1"/>
    <property type="molecule type" value="Genomic_DNA"/>
</dbReference>
<name>A0ABP9DY87_9GAMM</name>
<gene>
    <name evidence="3" type="ORF">GCM10023332_08260</name>
</gene>
<reference evidence="4" key="1">
    <citation type="journal article" date="2019" name="Int. J. Syst. Evol. Microbiol.">
        <title>The Global Catalogue of Microorganisms (GCM) 10K type strain sequencing project: providing services to taxonomists for standard genome sequencing and annotation.</title>
        <authorList>
            <consortium name="The Broad Institute Genomics Platform"/>
            <consortium name="The Broad Institute Genome Sequencing Center for Infectious Disease"/>
            <person name="Wu L."/>
            <person name="Ma J."/>
        </authorList>
    </citation>
    <scope>NUCLEOTIDE SEQUENCE [LARGE SCALE GENOMIC DNA]</scope>
    <source>
        <strain evidence="4">JCM 18392</strain>
    </source>
</reference>
<feature type="chain" id="PRO_5046932299" description="BON domain-containing protein" evidence="1">
    <location>
        <begin position="20"/>
        <end position="114"/>
    </location>
</feature>
<accession>A0ABP9DY87</accession>
<dbReference type="Pfam" id="PF04972">
    <property type="entry name" value="BON"/>
    <property type="match status" value="1"/>
</dbReference>
<comment type="caution">
    <text evidence="3">The sequence shown here is derived from an EMBL/GenBank/DDBJ whole genome shotgun (WGS) entry which is preliminary data.</text>
</comment>
<dbReference type="RefSeq" id="WP_345294219.1">
    <property type="nucleotide sequence ID" value="NZ_BAABJY010000001.1"/>
</dbReference>
<evidence type="ECO:0000313" key="4">
    <source>
        <dbReference type="Proteomes" id="UP001501323"/>
    </source>
</evidence>
<dbReference type="PROSITE" id="PS50914">
    <property type="entry name" value="BON"/>
    <property type="match status" value="1"/>
</dbReference>
<dbReference type="PROSITE" id="PS51257">
    <property type="entry name" value="PROKAR_LIPOPROTEIN"/>
    <property type="match status" value="1"/>
</dbReference>
<evidence type="ECO:0000256" key="1">
    <source>
        <dbReference type="SAM" id="SignalP"/>
    </source>
</evidence>
<feature type="signal peptide" evidence="1">
    <location>
        <begin position="1"/>
        <end position="19"/>
    </location>
</feature>
<keyword evidence="1" id="KW-0732">Signal</keyword>
<proteinExistence type="predicted"/>
<evidence type="ECO:0000259" key="2">
    <source>
        <dbReference type="PROSITE" id="PS50914"/>
    </source>
</evidence>
<evidence type="ECO:0000313" key="3">
    <source>
        <dbReference type="EMBL" id="GAA4858711.1"/>
    </source>
</evidence>
<keyword evidence="4" id="KW-1185">Reference proteome</keyword>